<keyword evidence="3" id="KW-0472">Membrane</keyword>
<keyword evidence="3" id="KW-0812">Transmembrane</keyword>
<dbReference type="Gene3D" id="3.40.630.190">
    <property type="entry name" value="LCP protein"/>
    <property type="match status" value="1"/>
</dbReference>
<feature type="region of interest" description="Disordered" evidence="2">
    <location>
        <begin position="1"/>
        <end position="40"/>
    </location>
</feature>
<dbReference type="EMBL" id="CP089291">
    <property type="protein sequence ID" value="UOF91927.1"/>
    <property type="molecule type" value="Genomic_DNA"/>
</dbReference>
<dbReference type="Gene3D" id="2.30.30.40">
    <property type="entry name" value="SH3 Domains"/>
    <property type="match status" value="1"/>
</dbReference>
<feature type="compositionally biased region" description="Polar residues" evidence="2">
    <location>
        <begin position="357"/>
        <end position="381"/>
    </location>
</feature>
<feature type="transmembrane region" description="Helical" evidence="3">
    <location>
        <begin position="43"/>
        <end position="65"/>
    </location>
</feature>
<protein>
    <submittedName>
        <fullName evidence="5">LCP family protein</fullName>
    </submittedName>
</protein>
<reference evidence="5" key="1">
    <citation type="submission" date="2021-12" db="EMBL/GenBank/DDBJ databases">
        <title>Alicyclobacillaceae gen. nov., sp. nov., isolated from chalcocite enrichment system.</title>
        <authorList>
            <person name="Jiang Z."/>
        </authorList>
    </citation>
    <scope>NUCLEOTIDE SEQUENCE</scope>
    <source>
        <strain evidence="5">MYW30-H2</strain>
    </source>
</reference>
<feature type="compositionally biased region" description="Polar residues" evidence="2">
    <location>
        <begin position="78"/>
        <end position="98"/>
    </location>
</feature>
<proteinExistence type="inferred from homology"/>
<evidence type="ECO:0000256" key="3">
    <source>
        <dbReference type="SAM" id="Phobius"/>
    </source>
</evidence>
<dbReference type="InterPro" id="IPR003646">
    <property type="entry name" value="SH3-like_bac-type"/>
</dbReference>
<evidence type="ECO:0000313" key="5">
    <source>
        <dbReference type="EMBL" id="UOF91927.1"/>
    </source>
</evidence>
<feature type="region of interest" description="Disordered" evidence="2">
    <location>
        <begin position="357"/>
        <end position="449"/>
    </location>
</feature>
<dbReference type="Pfam" id="PF03816">
    <property type="entry name" value="LytR_cpsA_psr"/>
    <property type="match status" value="1"/>
</dbReference>
<accession>A0ABY4CR85</accession>
<dbReference type="Proteomes" id="UP000830167">
    <property type="component" value="Chromosome"/>
</dbReference>
<dbReference type="PANTHER" id="PTHR33392">
    <property type="entry name" value="POLYISOPRENYL-TEICHOIC ACID--PEPTIDOGLYCAN TEICHOIC ACID TRANSFERASE TAGU"/>
    <property type="match status" value="1"/>
</dbReference>
<name>A0ABY4CR85_9BACL</name>
<evidence type="ECO:0000256" key="2">
    <source>
        <dbReference type="SAM" id="MobiDB-lite"/>
    </source>
</evidence>
<evidence type="ECO:0000313" key="6">
    <source>
        <dbReference type="Proteomes" id="UP000830167"/>
    </source>
</evidence>
<dbReference type="NCBIfam" id="TIGR00350">
    <property type="entry name" value="lytR_cpsA_psr"/>
    <property type="match status" value="1"/>
</dbReference>
<dbReference type="RefSeq" id="WP_347438617.1">
    <property type="nucleotide sequence ID" value="NZ_CP089291.1"/>
</dbReference>
<feature type="region of interest" description="Disordered" evidence="2">
    <location>
        <begin position="77"/>
        <end position="98"/>
    </location>
</feature>
<dbReference type="PANTHER" id="PTHR33392:SF6">
    <property type="entry name" value="POLYISOPRENYL-TEICHOIC ACID--PEPTIDOGLYCAN TEICHOIC ACID TRANSFERASE TAGU"/>
    <property type="match status" value="1"/>
</dbReference>
<keyword evidence="6" id="KW-1185">Reference proteome</keyword>
<dbReference type="InterPro" id="IPR050922">
    <property type="entry name" value="LytR/CpsA/Psr_CW_biosynth"/>
</dbReference>
<organism evidence="5 6">
    <name type="scientific">Fodinisporobacter ferrooxydans</name>
    <dbReference type="NCBI Taxonomy" id="2901836"/>
    <lineage>
        <taxon>Bacteria</taxon>
        <taxon>Bacillati</taxon>
        <taxon>Bacillota</taxon>
        <taxon>Bacilli</taxon>
        <taxon>Bacillales</taxon>
        <taxon>Alicyclobacillaceae</taxon>
        <taxon>Fodinisporobacter</taxon>
    </lineage>
</organism>
<evidence type="ECO:0000259" key="4">
    <source>
        <dbReference type="PROSITE" id="PS51781"/>
    </source>
</evidence>
<evidence type="ECO:0000256" key="1">
    <source>
        <dbReference type="ARBA" id="ARBA00006068"/>
    </source>
</evidence>
<sequence length="498" mass="53721">MKKKNSNEQQNREVLNHTFAAQAQQAAQGRQGTRSRKKKKSKLPVLIGTLGVLLLLGSGAGWYVLASPLQAHTRIMPSDQNTNFNSGANSNQSQQDASDMLSQQRINILLIGTDTRPGESELASNTDSLILASLDMEHNRIEMLSIPRDTRIDIPGHGMDKINAALPIGGIKLTEQLVADLIGQPIDYYAITKFGGLKGIVDTVGGVTINVDRNMYYNTGDTQDNIIDLKKGLQTLNGSQALGYVRFREDALGDIQRTMRQQIFLQALKDKLLSIQTIPKLPSIIQQFWSMFNTNLPQSDALKLATRAEIFSHQPVIHETLPGSFETINGVSYWRVNQSEAKYVANEFLNDGKVIQNPVQDPETTINWTPSSSNPSTGTASNQANDANGAGTGTNTGTNANANANSQTGGNQNSTASTDNSSNSANSGNPSATSPSNQEGTAQAPLNVRSGPGMNYRILTSLHVGEHVTILKNEGSWDKIALSNGTIGYASASYISNH</sequence>
<feature type="compositionally biased region" description="Low complexity" evidence="2">
    <location>
        <begin position="382"/>
        <end position="437"/>
    </location>
</feature>
<comment type="similarity">
    <text evidence="1">Belongs to the LytR/CpsA/Psr (LCP) family.</text>
</comment>
<feature type="domain" description="SH3b" evidence="4">
    <location>
        <begin position="435"/>
        <end position="498"/>
    </location>
</feature>
<dbReference type="InterPro" id="IPR004474">
    <property type="entry name" value="LytR_CpsA_psr"/>
</dbReference>
<dbReference type="Pfam" id="PF08239">
    <property type="entry name" value="SH3_3"/>
    <property type="match status" value="1"/>
</dbReference>
<dbReference type="SMART" id="SM00287">
    <property type="entry name" value="SH3b"/>
    <property type="match status" value="1"/>
</dbReference>
<keyword evidence="3" id="KW-1133">Transmembrane helix</keyword>
<gene>
    <name evidence="5" type="ORF">LSG31_06720</name>
</gene>
<dbReference type="PROSITE" id="PS51781">
    <property type="entry name" value="SH3B"/>
    <property type="match status" value="1"/>
</dbReference>